<gene>
    <name evidence="2" type="ORF">HDF08_002780</name>
</gene>
<comment type="caution">
    <text evidence="2">The sequence shown here is derived from an EMBL/GenBank/DDBJ whole genome shotgun (WGS) entry which is preliminary data.</text>
</comment>
<name>A0A852VCR3_9BACT</name>
<dbReference type="Proteomes" id="UP000564385">
    <property type="component" value="Unassembled WGS sequence"/>
</dbReference>
<keyword evidence="1" id="KW-1133">Transmembrane helix</keyword>
<keyword evidence="1" id="KW-0812">Transmembrane</keyword>
<reference evidence="2 3" key="1">
    <citation type="submission" date="2020-07" db="EMBL/GenBank/DDBJ databases">
        <title>Genomic Encyclopedia of Type Strains, Phase IV (KMG-V): Genome sequencing to study the core and pangenomes of soil and plant-associated prokaryotes.</title>
        <authorList>
            <person name="Whitman W."/>
        </authorList>
    </citation>
    <scope>NUCLEOTIDE SEQUENCE [LARGE SCALE GENOMIC DNA]</scope>
    <source>
        <strain evidence="2 3">M8UP22</strain>
    </source>
</reference>
<sequence>MRAMTLGLIIGMTVGIAVGWWRQSLALGVTSGIGLGWAFGKLISKYHLRSTIKTALQGGSRPEVDGRQD</sequence>
<organism evidence="2 3">
    <name type="scientific">Tunturiibacter lichenicola</name>
    <dbReference type="NCBI Taxonomy" id="2051959"/>
    <lineage>
        <taxon>Bacteria</taxon>
        <taxon>Pseudomonadati</taxon>
        <taxon>Acidobacteriota</taxon>
        <taxon>Terriglobia</taxon>
        <taxon>Terriglobales</taxon>
        <taxon>Acidobacteriaceae</taxon>
        <taxon>Tunturiibacter</taxon>
    </lineage>
</organism>
<evidence type="ECO:0000256" key="1">
    <source>
        <dbReference type="SAM" id="Phobius"/>
    </source>
</evidence>
<dbReference type="EMBL" id="JACCCU010000002">
    <property type="protein sequence ID" value="NYF90678.1"/>
    <property type="molecule type" value="Genomic_DNA"/>
</dbReference>
<evidence type="ECO:0000313" key="2">
    <source>
        <dbReference type="EMBL" id="NYF90678.1"/>
    </source>
</evidence>
<accession>A0A852VCR3</accession>
<dbReference type="AlphaFoldDB" id="A0A852VCR3"/>
<keyword evidence="1" id="KW-0472">Membrane</keyword>
<proteinExistence type="predicted"/>
<feature type="transmembrane region" description="Helical" evidence="1">
    <location>
        <begin position="25"/>
        <end position="43"/>
    </location>
</feature>
<evidence type="ECO:0000313" key="3">
    <source>
        <dbReference type="Proteomes" id="UP000564385"/>
    </source>
</evidence>
<protein>
    <submittedName>
        <fullName evidence="2">Uncharacterized protein</fullName>
    </submittedName>
</protein>